<evidence type="ECO:0000313" key="2">
    <source>
        <dbReference type="EMBL" id="GLK76637.1"/>
    </source>
</evidence>
<comment type="caution">
    <text evidence="2">The sequence shown here is derived from an EMBL/GenBank/DDBJ whole genome shotgun (WGS) entry which is preliminary data.</text>
</comment>
<feature type="domain" description="Phasin" evidence="1">
    <location>
        <begin position="29"/>
        <end position="109"/>
    </location>
</feature>
<dbReference type="Proteomes" id="UP001143364">
    <property type="component" value="Unassembled WGS sequence"/>
</dbReference>
<dbReference type="RefSeq" id="WP_271204504.1">
    <property type="nucleotide sequence ID" value="NZ_BSFK01000009.1"/>
</dbReference>
<keyword evidence="3" id="KW-1185">Reference proteome</keyword>
<accession>A0A9W6JG64</accession>
<evidence type="ECO:0000313" key="3">
    <source>
        <dbReference type="Proteomes" id="UP001143364"/>
    </source>
</evidence>
<name>A0A9W6JG64_9HYPH</name>
<protein>
    <recommendedName>
        <fullName evidence="1">Phasin domain-containing protein</fullName>
    </recommendedName>
</protein>
<gene>
    <name evidence="2" type="ORF">GCM10008171_18910</name>
</gene>
<reference evidence="2" key="2">
    <citation type="submission" date="2023-01" db="EMBL/GenBank/DDBJ databases">
        <authorList>
            <person name="Sun Q."/>
            <person name="Evtushenko L."/>
        </authorList>
    </citation>
    <scope>NUCLEOTIDE SEQUENCE</scope>
    <source>
        <strain evidence="2">VKM B-2555</strain>
    </source>
</reference>
<dbReference type="EMBL" id="BSFK01000009">
    <property type="protein sequence ID" value="GLK76637.1"/>
    <property type="molecule type" value="Genomic_DNA"/>
</dbReference>
<dbReference type="InterPro" id="IPR018968">
    <property type="entry name" value="Phasin"/>
</dbReference>
<dbReference type="AlphaFoldDB" id="A0A9W6JG64"/>
<proteinExistence type="predicted"/>
<dbReference type="Pfam" id="PF09361">
    <property type="entry name" value="Phasin_2"/>
    <property type="match status" value="1"/>
</dbReference>
<reference evidence="2" key="1">
    <citation type="journal article" date="2014" name="Int. J. Syst. Evol. Microbiol.">
        <title>Complete genome sequence of Corynebacterium casei LMG S-19264T (=DSM 44701T), isolated from a smear-ripened cheese.</title>
        <authorList>
            <consortium name="US DOE Joint Genome Institute (JGI-PGF)"/>
            <person name="Walter F."/>
            <person name="Albersmeier A."/>
            <person name="Kalinowski J."/>
            <person name="Ruckert C."/>
        </authorList>
    </citation>
    <scope>NUCLEOTIDE SEQUENCE</scope>
    <source>
        <strain evidence="2">VKM B-2555</strain>
    </source>
</reference>
<sequence length="115" mass="12232">MATGGYEIPNEMRDFAEKSVEQARKAFDSFMDAAHKAASTVETQTETAQKNARGAASAAVSFAEANVAASFELAEKLLKAKSLEEVVAIQTEFAKAQASTLSRQVDELTRGGSRG</sequence>
<evidence type="ECO:0000259" key="1">
    <source>
        <dbReference type="Pfam" id="PF09361"/>
    </source>
</evidence>
<organism evidence="2 3">
    <name type="scientific">Methylopila jiangsuensis</name>
    <dbReference type="NCBI Taxonomy" id="586230"/>
    <lineage>
        <taxon>Bacteria</taxon>
        <taxon>Pseudomonadati</taxon>
        <taxon>Pseudomonadota</taxon>
        <taxon>Alphaproteobacteria</taxon>
        <taxon>Hyphomicrobiales</taxon>
        <taxon>Methylopilaceae</taxon>
        <taxon>Methylopila</taxon>
    </lineage>
</organism>